<keyword evidence="2" id="KW-1185">Reference proteome</keyword>
<accession>A0A1I3GGN0</accession>
<dbReference type="AlphaFoldDB" id="A0A1I3GGN0"/>
<proteinExistence type="predicted"/>
<gene>
    <name evidence="1" type="ORF">SAMN05443292_1821</name>
</gene>
<dbReference type="Pfam" id="PF14903">
    <property type="entry name" value="WG_beta_rep"/>
    <property type="match status" value="2"/>
</dbReference>
<organism evidence="1 2">
    <name type="scientific">Halpernia frigidisoli</name>
    <dbReference type="NCBI Taxonomy" id="1125876"/>
    <lineage>
        <taxon>Bacteria</taxon>
        <taxon>Pseudomonadati</taxon>
        <taxon>Bacteroidota</taxon>
        <taxon>Flavobacteriia</taxon>
        <taxon>Flavobacteriales</taxon>
        <taxon>Weeksellaceae</taxon>
        <taxon>Chryseobacterium group</taxon>
        <taxon>Halpernia</taxon>
    </lineage>
</organism>
<name>A0A1I3GGN0_9FLAO</name>
<dbReference type="STRING" id="1125876.SAMN05443292_1821"/>
<evidence type="ECO:0000313" key="2">
    <source>
        <dbReference type="Proteomes" id="UP000198931"/>
    </source>
</evidence>
<dbReference type="InterPro" id="IPR032774">
    <property type="entry name" value="WG_beta_rep"/>
</dbReference>
<evidence type="ECO:0000313" key="1">
    <source>
        <dbReference type="EMBL" id="SFI22301.1"/>
    </source>
</evidence>
<sequence length="302" mass="35890">MKILSALLFLPIILFSQNNKVYFQRENDSMISYKDEKNNYIIKPFISLGYLDSIMPKKKEIFDDFFYIHPKGKSNYAVDRKGNFLFYPFYFDNSPDYINENYLRIKDEKGKVGFANKEGKIMIKPKYDFAEPFRMGFSSYCNGCYFDRKKDEEHPPLSGGKWGFIDKLGNEISPSNFPQNHKDFKTENGKYIPYQFSYNDYEKSLLKKLEKFKSLISEQNIFGDVNFNFEIISRPSKENPFYFIKIFRKDLPHYFSSDNDDAEGFSFYIDKNENILLNHLVMEDGGKSWHYSLIDIKNWKLN</sequence>
<dbReference type="Proteomes" id="UP000198931">
    <property type="component" value="Unassembled WGS sequence"/>
</dbReference>
<protein>
    <submittedName>
        <fullName evidence="1">WG containing repeat-containing protein</fullName>
    </submittedName>
</protein>
<dbReference type="EMBL" id="FOQT01000003">
    <property type="protein sequence ID" value="SFI22301.1"/>
    <property type="molecule type" value="Genomic_DNA"/>
</dbReference>
<reference evidence="1 2" key="1">
    <citation type="submission" date="2016-10" db="EMBL/GenBank/DDBJ databases">
        <authorList>
            <person name="de Groot N.N."/>
        </authorList>
    </citation>
    <scope>NUCLEOTIDE SEQUENCE [LARGE SCALE GENOMIC DNA]</scope>
    <source>
        <strain evidence="1 2">DSM 26000</strain>
    </source>
</reference>
<dbReference type="OrthoDB" id="697275at2"/>
<dbReference type="RefSeq" id="WP_090079848.1">
    <property type="nucleotide sequence ID" value="NZ_FOQT01000003.1"/>
</dbReference>